<sequence>MKELFYQERAQISIELIIVLAAVVAVVLVLVSQLQSTSEAGAKKLEKEAGDVFKKIDEI</sequence>
<proteinExistence type="predicted"/>
<keyword evidence="1" id="KW-0472">Membrane</keyword>
<evidence type="ECO:0000313" key="2">
    <source>
        <dbReference type="EMBL" id="NMA44881.1"/>
    </source>
</evidence>
<dbReference type="Proteomes" id="UP000526302">
    <property type="component" value="Unassembled WGS sequence"/>
</dbReference>
<dbReference type="AlphaFoldDB" id="A0A7K4C0E9"/>
<protein>
    <recommendedName>
        <fullName evidence="4">Class III signal peptide-containing protein</fullName>
    </recommendedName>
</protein>
<comment type="caution">
    <text evidence="2">The sequence shown here is derived from an EMBL/GenBank/DDBJ whole genome shotgun (WGS) entry which is preliminary data.</text>
</comment>
<organism evidence="2 3">
    <name type="scientific">Candidatus Iainarchaeum sp</name>
    <dbReference type="NCBI Taxonomy" id="3101447"/>
    <lineage>
        <taxon>Archaea</taxon>
        <taxon>Candidatus Iainarchaeota</taxon>
        <taxon>Candidatus Iainarchaeia</taxon>
        <taxon>Candidatus Iainarchaeales</taxon>
        <taxon>Candidatus Iainarchaeaceae</taxon>
        <taxon>Candidatus Iainarchaeum</taxon>
    </lineage>
</organism>
<evidence type="ECO:0000313" key="3">
    <source>
        <dbReference type="Proteomes" id="UP000526302"/>
    </source>
</evidence>
<evidence type="ECO:0000256" key="1">
    <source>
        <dbReference type="SAM" id="Phobius"/>
    </source>
</evidence>
<evidence type="ECO:0008006" key="4">
    <source>
        <dbReference type="Google" id="ProtNLM"/>
    </source>
</evidence>
<gene>
    <name evidence="2" type="ORF">GX950_03670</name>
</gene>
<feature type="transmembrane region" description="Helical" evidence="1">
    <location>
        <begin position="12"/>
        <end position="31"/>
    </location>
</feature>
<keyword evidence="1" id="KW-0812">Transmembrane</keyword>
<reference evidence="2 3" key="1">
    <citation type="journal article" date="2020" name="Biotechnol. Biofuels">
        <title>New insights from the biogas microbiome by comprehensive genome-resolved metagenomics of nearly 1600 species originating from multiple anaerobic digesters.</title>
        <authorList>
            <person name="Campanaro S."/>
            <person name="Treu L."/>
            <person name="Rodriguez-R L.M."/>
            <person name="Kovalovszki A."/>
            <person name="Ziels R.M."/>
            <person name="Maus I."/>
            <person name="Zhu X."/>
            <person name="Kougias P.G."/>
            <person name="Basile A."/>
            <person name="Luo G."/>
            <person name="Schluter A."/>
            <person name="Konstantinidis K.T."/>
            <person name="Angelidaki I."/>
        </authorList>
    </citation>
    <scope>NUCLEOTIDE SEQUENCE [LARGE SCALE GENOMIC DNA]</scope>
    <source>
        <strain evidence="2">AS22ysBPME_79</strain>
    </source>
</reference>
<dbReference type="EMBL" id="JAAZKV010000030">
    <property type="protein sequence ID" value="NMA44881.1"/>
    <property type="molecule type" value="Genomic_DNA"/>
</dbReference>
<name>A0A7K4C0E9_9ARCH</name>
<accession>A0A7K4C0E9</accession>
<keyword evidence="1" id="KW-1133">Transmembrane helix</keyword>